<organism evidence="2 3">
    <name type="scientific">Streptomyces humicola</name>
    <dbReference type="NCBI Taxonomy" id="2953240"/>
    <lineage>
        <taxon>Bacteria</taxon>
        <taxon>Bacillati</taxon>
        <taxon>Actinomycetota</taxon>
        <taxon>Actinomycetes</taxon>
        <taxon>Kitasatosporales</taxon>
        <taxon>Streptomycetaceae</taxon>
        <taxon>Streptomyces</taxon>
    </lineage>
</organism>
<keyword evidence="3" id="KW-1185">Reference proteome</keyword>
<comment type="caution">
    <text evidence="2">The sequence shown here is derived from an EMBL/GenBank/DDBJ whole genome shotgun (WGS) entry which is preliminary data.</text>
</comment>
<dbReference type="RefSeq" id="WP_255922725.1">
    <property type="nucleotide sequence ID" value="NZ_JANFNG010000025.1"/>
</dbReference>
<evidence type="ECO:0000313" key="3">
    <source>
        <dbReference type="Proteomes" id="UP001057702"/>
    </source>
</evidence>
<evidence type="ECO:0000313" key="2">
    <source>
        <dbReference type="EMBL" id="MCQ4083728.1"/>
    </source>
</evidence>
<feature type="compositionally biased region" description="Basic and acidic residues" evidence="1">
    <location>
        <begin position="1"/>
        <end position="22"/>
    </location>
</feature>
<reference evidence="2" key="1">
    <citation type="submission" date="2022-06" db="EMBL/GenBank/DDBJ databases">
        <title>Draft genome sequence of Streptomyces sp. RB6PN25 isolated from peat swamp forest in Thailand.</title>
        <authorList>
            <person name="Duangmal K."/>
            <person name="Klaysubun C."/>
        </authorList>
    </citation>
    <scope>NUCLEOTIDE SEQUENCE</scope>
    <source>
        <strain evidence="2">RB6PN25</strain>
    </source>
</reference>
<dbReference type="InterPro" id="IPR021527">
    <property type="entry name" value="DUF2795"/>
</dbReference>
<dbReference type="Pfam" id="PF11387">
    <property type="entry name" value="DUF2795"/>
    <property type="match status" value="1"/>
</dbReference>
<gene>
    <name evidence="2" type="ORF">NGB36_24825</name>
</gene>
<accession>A0ABT1Q1A9</accession>
<sequence>MQRGSDRLSFHKDDEMKHELKGLIRSGRPTRVEEWHDPEPGADDDPRVATGNVPSGATDEVSLRFELARHLRRGAFPAKRGGLVHDLAEQHAPDDLTEMVRRLPGGRTYRNVQEVVDELRRE</sequence>
<feature type="region of interest" description="Disordered" evidence="1">
    <location>
        <begin position="1"/>
        <end position="56"/>
    </location>
</feature>
<feature type="compositionally biased region" description="Basic and acidic residues" evidence="1">
    <location>
        <begin position="30"/>
        <end position="47"/>
    </location>
</feature>
<dbReference type="Proteomes" id="UP001057702">
    <property type="component" value="Unassembled WGS sequence"/>
</dbReference>
<dbReference type="EMBL" id="JANFNG010000025">
    <property type="protein sequence ID" value="MCQ4083728.1"/>
    <property type="molecule type" value="Genomic_DNA"/>
</dbReference>
<proteinExistence type="predicted"/>
<protein>
    <submittedName>
        <fullName evidence="2">DUF2795 domain-containing protein</fullName>
    </submittedName>
</protein>
<evidence type="ECO:0000256" key="1">
    <source>
        <dbReference type="SAM" id="MobiDB-lite"/>
    </source>
</evidence>
<name>A0ABT1Q1A9_9ACTN</name>